<comment type="caution">
    <text evidence="1">The sequence shown here is derived from an EMBL/GenBank/DDBJ whole genome shotgun (WGS) entry which is preliminary data.</text>
</comment>
<reference evidence="1 2" key="1">
    <citation type="journal article" date="2019" name="Commun. Biol.">
        <title>The bagworm genome reveals a unique fibroin gene that provides high tensile strength.</title>
        <authorList>
            <person name="Kono N."/>
            <person name="Nakamura H."/>
            <person name="Ohtoshi R."/>
            <person name="Tomita M."/>
            <person name="Numata K."/>
            <person name="Arakawa K."/>
        </authorList>
    </citation>
    <scope>NUCLEOTIDE SEQUENCE [LARGE SCALE GENOMIC DNA]</scope>
</reference>
<accession>A0A4C1T8S0</accession>
<dbReference type="EMBL" id="BGZK01000043">
    <property type="protein sequence ID" value="GBP10919.1"/>
    <property type="molecule type" value="Genomic_DNA"/>
</dbReference>
<proteinExistence type="predicted"/>
<dbReference type="Proteomes" id="UP000299102">
    <property type="component" value="Unassembled WGS sequence"/>
</dbReference>
<dbReference type="AlphaFoldDB" id="A0A4C1T8S0"/>
<gene>
    <name evidence="1" type="ORF">EVAR_5490_1</name>
</gene>
<evidence type="ECO:0000313" key="2">
    <source>
        <dbReference type="Proteomes" id="UP000299102"/>
    </source>
</evidence>
<evidence type="ECO:0000313" key="1">
    <source>
        <dbReference type="EMBL" id="GBP10919.1"/>
    </source>
</evidence>
<protein>
    <submittedName>
        <fullName evidence="1">Uncharacterized protein</fullName>
    </submittedName>
</protein>
<keyword evidence="2" id="KW-1185">Reference proteome</keyword>
<sequence length="163" mass="18698">MLWLTCLQQKNGLARTMKYHTLVEYGREVTASAVTYRPKSETSGNPLSTPLLYISHSFLRARQNTEKYDGQQLPVVGRANGIQHQTTTLSLLVYYNIRNFAIVKFVTKASQWIGTWRRRRLGERNTCAVYDSRQIQSGKISQLTKFCRPELPANDAVRRFSAP</sequence>
<organism evidence="1 2">
    <name type="scientific">Eumeta variegata</name>
    <name type="common">Bagworm moth</name>
    <name type="synonym">Eumeta japonica</name>
    <dbReference type="NCBI Taxonomy" id="151549"/>
    <lineage>
        <taxon>Eukaryota</taxon>
        <taxon>Metazoa</taxon>
        <taxon>Ecdysozoa</taxon>
        <taxon>Arthropoda</taxon>
        <taxon>Hexapoda</taxon>
        <taxon>Insecta</taxon>
        <taxon>Pterygota</taxon>
        <taxon>Neoptera</taxon>
        <taxon>Endopterygota</taxon>
        <taxon>Lepidoptera</taxon>
        <taxon>Glossata</taxon>
        <taxon>Ditrysia</taxon>
        <taxon>Tineoidea</taxon>
        <taxon>Psychidae</taxon>
        <taxon>Oiketicinae</taxon>
        <taxon>Eumeta</taxon>
    </lineage>
</organism>
<name>A0A4C1T8S0_EUMVA</name>